<organism evidence="2 3">
    <name type="scientific">Candidatus Jacksonbacteria bacterium RIFCSPLOWO2_02_FULL_44_20</name>
    <dbReference type="NCBI Taxonomy" id="1798460"/>
    <lineage>
        <taxon>Bacteria</taxon>
        <taxon>Candidatus Jacksoniibacteriota</taxon>
    </lineage>
</organism>
<sequence>MERIFASSEKARRYIFWLHVMSVLKIVLIVVPLIIGLIFVGPLLKNLGNVMSIYTGGNIDDILDEDASGDGGVNNFQDNIKELKNILNEK</sequence>
<gene>
    <name evidence="2" type="ORF">A3H61_01025</name>
</gene>
<accession>A0A1G2A6T6</accession>
<evidence type="ECO:0000313" key="3">
    <source>
        <dbReference type="Proteomes" id="UP000178315"/>
    </source>
</evidence>
<protein>
    <submittedName>
        <fullName evidence="2">Uncharacterized protein</fullName>
    </submittedName>
</protein>
<keyword evidence="1" id="KW-0472">Membrane</keyword>
<feature type="transmembrane region" description="Helical" evidence="1">
    <location>
        <begin position="15"/>
        <end position="44"/>
    </location>
</feature>
<name>A0A1G2A6T6_9BACT</name>
<proteinExistence type="predicted"/>
<keyword evidence="1" id="KW-1133">Transmembrane helix</keyword>
<comment type="caution">
    <text evidence="2">The sequence shown here is derived from an EMBL/GenBank/DDBJ whole genome shotgun (WGS) entry which is preliminary data.</text>
</comment>
<keyword evidence="1" id="KW-0812">Transmembrane</keyword>
<dbReference type="EMBL" id="MHJU01000033">
    <property type="protein sequence ID" value="OGY72471.1"/>
    <property type="molecule type" value="Genomic_DNA"/>
</dbReference>
<evidence type="ECO:0000256" key="1">
    <source>
        <dbReference type="SAM" id="Phobius"/>
    </source>
</evidence>
<dbReference type="Proteomes" id="UP000178315">
    <property type="component" value="Unassembled WGS sequence"/>
</dbReference>
<dbReference type="AlphaFoldDB" id="A0A1G2A6T6"/>
<evidence type="ECO:0000313" key="2">
    <source>
        <dbReference type="EMBL" id="OGY72471.1"/>
    </source>
</evidence>
<reference evidence="2 3" key="1">
    <citation type="journal article" date="2016" name="Nat. Commun.">
        <title>Thousands of microbial genomes shed light on interconnected biogeochemical processes in an aquifer system.</title>
        <authorList>
            <person name="Anantharaman K."/>
            <person name="Brown C.T."/>
            <person name="Hug L.A."/>
            <person name="Sharon I."/>
            <person name="Castelle C.J."/>
            <person name="Probst A.J."/>
            <person name="Thomas B.C."/>
            <person name="Singh A."/>
            <person name="Wilkins M.J."/>
            <person name="Karaoz U."/>
            <person name="Brodie E.L."/>
            <person name="Williams K.H."/>
            <person name="Hubbard S.S."/>
            <person name="Banfield J.F."/>
        </authorList>
    </citation>
    <scope>NUCLEOTIDE SEQUENCE [LARGE SCALE GENOMIC DNA]</scope>
</reference>